<name>A0ABY6DFB9_9RHOB</name>
<dbReference type="EMBL" id="CP106738">
    <property type="protein sequence ID" value="UXX83668.1"/>
    <property type="molecule type" value="Genomic_DNA"/>
</dbReference>
<reference evidence="2" key="1">
    <citation type="submission" date="2022-10" db="EMBL/GenBank/DDBJ databases">
        <title>Roseovarius pelagicus sp. nov., isolated from Arctic seawater.</title>
        <authorList>
            <person name="Hong Y.W."/>
            <person name="Hwang C.Y."/>
        </authorList>
    </citation>
    <scope>NUCLEOTIDE SEQUENCE</scope>
    <source>
        <strain evidence="2">HL-MP18</strain>
    </source>
</reference>
<organism evidence="2 3">
    <name type="scientific">Roseovarius pelagicus</name>
    <dbReference type="NCBI Taxonomy" id="2980108"/>
    <lineage>
        <taxon>Bacteria</taxon>
        <taxon>Pseudomonadati</taxon>
        <taxon>Pseudomonadota</taxon>
        <taxon>Alphaproteobacteria</taxon>
        <taxon>Rhodobacterales</taxon>
        <taxon>Roseobacteraceae</taxon>
        <taxon>Roseovarius</taxon>
    </lineage>
</organism>
<evidence type="ECO:0000313" key="3">
    <source>
        <dbReference type="Proteomes" id="UP001064087"/>
    </source>
</evidence>
<feature type="transmembrane region" description="Helical" evidence="1">
    <location>
        <begin position="20"/>
        <end position="38"/>
    </location>
</feature>
<protein>
    <submittedName>
        <fullName evidence="2">Uncharacterized protein</fullName>
    </submittedName>
</protein>
<keyword evidence="3" id="KW-1185">Reference proteome</keyword>
<keyword evidence="1" id="KW-1133">Transmembrane helix</keyword>
<evidence type="ECO:0000256" key="1">
    <source>
        <dbReference type="SAM" id="Phobius"/>
    </source>
</evidence>
<keyword evidence="1" id="KW-0812">Transmembrane</keyword>
<proteinExistence type="predicted"/>
<evidence type="ECO:0000313" key="2">
    <source>
        <dbReference type="EMBL" id="UXX83668.1"/>
    </source>
</evidence>
<keyword evidence="1" id="KW-0472">Membrane</keyword>
<dbReference type="Proteomes" id="UP001064087">
    <property type="component" value="Chromosome"/>
</dbReference>
<gene>
    <name evidence="2" type="ORF">N7U68_03055</name>
</gene>
<accession>A0ABY6DFB9</accession>
<sequence length="60" mass="6909">MNTRWLLKMARWAQNPPSPAKVKFVLGIVVLCLALAAYEHFYGWPDALTPNRDVHRGYKP</sequence>